<dbReference type="InterPro" id="IPR005941">
    <property type="entry name" value="DapE_proteobac"/>
</dbReference>
<evidence type="ECO:0000256" key="4">
    <source>
        <dbReference type="ARBA" id="ARBA00011921"/>
    </source>
</evidence>
<evidence type="ECO:0000256" key="3">
    <source>
        <dbReference type="ARBA" id="ARBA00011738"/>
    </source>
</evidence>
<dbReference type="Pfam" id="PF07687">
    <property type="entry name" value="M20_dimer"/>
    <property type="match status" value="1"/>
</dbReference>
<dbReference type="InterPro" id="IPR011650">
    <property type="entry name" value="Peptidase_M20_dimer"/>
</dbReference>
<feature type="binding site" evidence="15">
    <location>
        <position position="99"/>
    </location>
    <ligand>
        <name>Zn(2+)</name>
        <dbReference type="ChEBI" id="CHEBI:29105"/>
        <label>2</label>
    </ligand>
</feature>
<dbReference type="PROSITE" id="PS00759">
    <property type="entry name" value="ARGE_DAPE_CPG2_2"/>
    <property type="match status" value="1"/>
</dbReference>
<keyword evidence="12 15" id="KW-0170">Cobalt</keyword>
<evidence type="ECO:0000313" key="18">
    <source>
        <dbReference type="Proteomes" id="UP000482578"/>
    </source>
</evidence>
<dbReference type="Gene3D" id="3.40.630.10">
    <property type="entry name" value="Zn peptidases"/>
    <property type="match status" value="2"/>
</dbReference>
<dbReference type="InterPro" id="IPR036264">
    <property type="entry name" value="Bact_exopeptidase_dim_dom"/>
</dbReference>
<dbReference type="Pfam" id="PF01546">
    <property type="entry name" value="Peptidase_M20"/>
    <property type="match status" value="1"/>
</dbReference>
<evidence type="ECO:0000256" key="1">
    <source>
        <dbReference type="ARBA" id="ARBA00005130"/>
    </source>
</evidence>
<evidence type="ECO:0000256" key="8">
    <source>
        <dbReference type="ARBA" id="ARBA00022801"/>
    </source>
</evidence>
<dbReference type="CDD" id="cd03891">
    <property type="entry name" value="M20_DapE_proteobac"/>
    <property type="match status" value="1"/>
</dbReference>
<reference evidence="17 18" key="1">
    <citation type="submission" date="2020-02" db="EMBL/GenBank/DDBJ databases">
        <authorList>
            <person name="Yang Z."/>
        </authorList>
    </citation>
    <scope>NUCLEOTIDE SEQUENCE [LARGE SCALE GENOMIC DNA]</scope>
    <source>
        <strain evidence="17 18">HX-7-9</strain>
    </source>
</reference>
<feature type="binding site" evidence="15">
    <location>
        <position position="134"/>
    </location>
    <ligand>
        <name>Zn(2+)</name>
        <dbReference type="ChEBI" id="CHEBI:29105"/>
        <label>2</label>
    </ligand>
</feature>
<dbReference type="UniPathway" id="UPA00034">
    <property type="reaction ID" value="UER00021"/>
</dbReference>
<dbReference type="GO" id="GO:0009089">
    <property type="term" value="P:lysine biosynthetic process via diaminopimelate"/>
    <property type="evidence" value="ECO:0007669"/>
    <property type="project" value="UniProtKB-UniRule"/>
</dbReference>
<comment type="similarity">
    <text evidence="2 15">Belongs to the peptidase M20A family. DapE subfamily.</text>
</comment>
<comment type="function">
    <text evidence="15">Catalyzes the hydrolysis of N-succinyl-L,L-diaminopimelic acid (SDAP), forming succinate and LL-2,6-diaminopimelate (DAP), an intermediate involved in the bacterial biosynthesis of lysine and meso-diaminopimelic acid, an essential component of bacterial cell walls.</text>
</comment>
<evidence type="ECO:0000256" key="9">
    <source>
        <dbReference type="ARBA" id="ARBA00022833"/>
    </source>
</evidence>
<keyword evidence="18" id="KW-1185">Reference proteome</keyword>
<proteinExistence type="inferred from homology"/>
<dbReference type="AlphaFoldDB" id="A0A6B2KR97"/>
<comment type="catalytic activity">
    <reaction evidence="14 15">
        <text>N-succinyl-(2S,6S)-2,6-diaminopimelate + H2O = (2S,6S)-2,6-diaminopimelate + succinate</text>
        <dbReference type="Rhea" id="RHEA:22608"/>
        <dbReference type="ChEBI" id="CHEBI:15377"/>
        <dbReference type="ChEBI" id="CHEBI:30031"/>
        <dbReference type="ChEBI" id="CHEBI:57609"/>
        <dbReference type="ChEBI" id="CHEBI:58087"/>
        <dbReference type="EC" id="3.5.1.18"/>
    </reaction>
</comment>
<protein>
    <recommendedName>
        <fullName evidence="5 15">Succinyl-diaminopimelate desuccinylase</fullName>
        <shortName evidence="15">SDAP desuccinylase</shortName>
        <ecNumber evidence="4 15">3.5.1.18</ecNumber>
    </recommendedName>
    <alternativeName>
        <fullName evidence="13 15">N-succinyl-LL-2,6-diaminoheptanedioate amidohydrolase</fullName>
    </alternativeName>
</protein>
<sequence>MSATLELARELIRHPSLTPHDTGCLDVISRRLATLGFTLERFDHAGVSNLWARKGSAAPLLCFAGHTDVVPTGPEERWRHPPFAAMVDDGKLYGRGAADMKGGIAAFVVALEDFLAASPKHAGSIALLLTSDEEGPAEHGTLRVVDALLARGERITWCLVGEPSSGARLGDTLRHGRRGSLSATLTVHGVQGHVAYPDLADNPVHRLAPALAELIATRWDDGDDDFPATGLQVSNLNAGTGAGNVIPGHATLRFNFRHGPASPAATLIRQSEALFARHDIHGHWQWRSGGEPFVSRPDALARALQAAIAAETGLRPAHSTGGGTSDGRFIKRIAGEVIEFGLRNDSIHQIDECVALADLDALSAIYRRTLATLLAGK</sequence>
<dbReference type="Proteomes" id="UP000482578">
    <property type="component" value="Unassembled WGS sequence"/>
</dbReference>
<evidence type="ECO:0000256" key="5">
    <source>
        <dbReference type="ARBA" id="ARBA00022391"/>
    </source>
</evidence>
<dbReference type="GO" id="GO:0050897">
    <property type="term" value="F:cobalt ion binding"/>
    <property type="evidence" value="ECO:0007669"/>
    <property type="project" value="UniProtKB-UniRule"/>
</dbReference>
<comment type="subunit">
    <text evidence="3 15">Homodimer.</text>
</comment>
<dbReference type="InterPro" id="IPR050072">
    <property type="entry name" value="Peptidase_M20A"/>
</dbReference>
<keyword evidence="9 15" id="KW-0862">Zinc</keyword>
<feature type="active site" evidence="15">
    <location>
        <position position="68"/>
    </location>
</feature>
<dbReference type="HAMAP" id="MF_01690">
    <property type="entry name" value="DapE"/>
    <property type="match status" value="1"/>
</dbReference>
<evidence type="ECO:0000313" key="17">
    <source>
        <dbReference type="EMBL" id="NDV12603.1"/>
    </source>
</evidence>
<evidence type="ECO:0000256" key="13">
    <source>
        <dbReference type="ARBA" id="ARBA00031891"/>
    </source>
</evidence>
<dbReference type="NCBIfam" id="TIGR01246">
    <property type="entry name" value="dapE_proteo"/>
    <property type="match status" value="1"/>
</dbReference>
<gene>
    <name evidence="15 17" type="primary">dapE</name>
    <name evidence="17" type="ORF">GZH52_07295</name>
</gene>
<feature type="binding site" evidence="15">
    <location>
        <position position="66"/>
    </location>
    <ligand>
        <name>Zn(2+)</name>
        <dbReference type="ChEBI" id="CHEBI:29105"/>
        <label>1</label>
    </ligand>
</feature>
<feature type="binding site" evidence="15">
    <location>
        <position position="348"/>
    </location>
    <ligand>
        <name>Zn(2+)</name>
        <dbReference type="ChEBI" id="CHEBI:29105"/>
        <label>2</label>
    </ligand>
</feature>
<feature type="binding site" evidence="15">
    <location>
        <position position="162"/>
    </location>
    <ligand>
        <name>Zn(2+)</name>
        <dbReference type="ChEBI" id="CHEBI:29105"/>
        <label>1</label>
    </ligand>
</feature>
<dbReference type="SUPFAM" id="SSF53187">
    <property type="entry name" value="Zn-dependent exopeptidases"/>
    <property type="match status" value="1"/>
</dbReference>
<keyword evidence="10 15" id="KW-0220">Diaminopimelate biosynthesis</keyword>
<keyword evidence="8 15" id="KW-0378">Hydrolase</keyword>
<evidence type="ECO:0000259" key="16">
    <source>
        <dbReference type="Pfam" id="PF07687"/>
    </source>
</evidence>
<dbReference type="GO" id="GO:0019877">
    <property type="term" value="P:diaminopimelate biosynthetic process"/>
    <property type="evidence" value="ECO:0007669"/>
    <property type="project" value="UniProtKB-UniRule"/>
</dbReference>
<evidence type="ECO:0000256" key="11">
    <source>
        <dbReference type="ARBA" id="ARBA00023154"/>
    </source>
</evidence>
<evidence type="ECO:0000256" key="12">
    <source>
        <dbReference type="ARBA" id="ARBA00023285"/>
    </source>
</evidence>
<keyword evidence="6 15" id="KW-0028">Amino-acid biosynthesis</keyword>
<evidence type="ECO:0000256" key="6">
    <source>
        <dbReference type="ARBA" id="ARBA00022605"/>
    </source>
</evidence>
<dbReference type="PANTHER" id="PTHR43808:SF31">
    <property type="entry name" value="N-ACETYL-L-CITRULLINE DEACETYLASE"/>
    <property type="match status" value="1"/>
</dbReference>
<dbReference type="SUPFAM" id="SSF55031">
    <property type="entry name" value="Bacterial exopeptidase dimerisation domain"/>
    <property type="match status" value="1"/>
</dbReference>
<dbReference type="FunFam" id="3.40.630.10:FF:000005">
    <property type="entry name" value="Succinyl-diaminopimelate desuccinylase"/>
    <property type="match status" value="1"/>
</dbReference>
<evidence type="ECO:0000256" key="7">
    <source>
        <dbReference type="ARBA" id="ARBA00022723"/>
    </source>
</evidence>
<comment type="cofactor">
    <cofactor evidence="15">
        <name>Zn(2+)</name>
        <dbReference type="ChEBI" id="CHEBI:29105"/>
    </cofactor>
    <cofactor evidence="15">
        <name>Co(2+)</name>
        <dbReference type="ChEBI" id="CHEBI:48828"/>
    </cofactor>
    <text evidence="15">Binds 2 Zn(2+) or Co(2+) ions per subunit.</text>
</comment>
<dbReference type="EMBL" id="JAAGAA010000005">
    <property type="protein sequence ID" value="NDV12603.1"/>
    <property type="molecule type" value="Genomic_DNA"/>
</dbReference>
<keyword evidence="11 15" id="KW-0457">Lysine biosynthesis</keyword>
<feature type="domain" description="Peptidase M20 dimerisation" evidence="16">
    <location>
        <begin position="176"/>
        <end position="280"/>
    </location>
</feature>
<dbReference type="GO" id="GO:0008777">
    <property type="term" value="F:acetylornithine deacetylase activity"/>
    <property type="evidence" value="ECO:0007669"/>
    <property type="project" value="TreeGrafter"/>
</dbReference>
<evidence type="ECO:0000256" key="2">
    <source>
        <dbReference type="ARBA" id="ARBA00006746"/>
    </source>
</evidence>
<evidence type="ECO:0000256" key="14">
    <source>
        <dbReference type="ARBA" id="ARBA00051301"/>
    </source>
</evidence>
<comment type="caution">
    <text evidence="17">The sequence shown here is derived from an EMBL/GenBank/DDBJ whole genome shotgun (WGS) entry which is preliminary data.</text>
</comment>
<dbReference type="GO" id="GO:0006526">
    <property type="term" value="P:L-arginine biosynthetic process"/>
    <property type="evidence" value="ECO:0007669"/>
    <property type="project" value="TreeGrafter"/>
</dbReference>
<organism evidence="17 18">
    <name type="scientific">Crenobacter caeni</name>
    <dbReference type="NCBI Taxonomy" id="2705474"/>
    <lineage>
        <taxon>Bacteria</taxon>
        <taxon>Pseudomonadati</taxon>
        <taxon>Pseudomonadota</taxon>
        <taxon>Betaproteobacteria</taxon>
        <taxon>Neisseriales</taxon>
        <taxon>Neisseriaceae</taxon>
        <taxon>Crenobacter</taxon>
    </lineage>
</organism>
<dbReference type="NCBIfam" id="NF009557">
    <property type="entry name" value="PRK13009.1"/>
    <property type="match status" value="1"/>
</dbReference>
<evidence type="ECO:0000256" key="10">
    <source>
        <dbReference type="ARBA" id="ARBA00022915"/>
    </source>
</evidence>
<name>A0A6B2KR97_9NEIS</name>
<feature type="active site" description="Proton acceptor" evidence="15">
    <location>
        <position position="133"/>
    </location>
</feature>
<dbReference type="PANTHER" id="PTHR43808">
    <property type="entry name" value="ACETYLORNITHINE DEACETYLASE"/>
    <property type="match status" value="1"/>
</dbReference>
<evidence type="ECO:0000256" key="15">
    <source>
        <dbReference type="HAMAP-Rule" id="MF_01690"/>
    </source>
</evidence>
<keyword evidence="7 15" id="KW-0479">Metal-binding</keyword>
<dbReference type="InterPro" id="IPR001261">
    <property type="entry name" value="ArgE/DapE_CS"/>
</dbReference>
<comment type="pathway">
    <text evidence="1 15">Amino-acid biosynthesis; L-lysine biosynthesis via DAP pathway; LL-2,6-diaminopimelate from (S)-tetrahydrodipicolinate (succinylase route): step 3/3.</text>
</comment>
<dbReference type="EC" id="3.5.1.18" evidence="4 15"/>
<accession>A0A6B2KR97</accession>
<dbReference type="RefSeq" id="WP_163315826.1">
    <property type="nucleotide sequence ID" value="NZ_JAAGAA010000005.1"/>
</dbReference>
<feature type="binding site" evidence="15">
    <location>
        <position position="99"/>
    </location>
    <ligand>
        <name>Zn(2+)</name>
        <dbReference type="ChEBI" id="CHEBI:29105"/>
        <label>1</label>
    </ligand>
</feature>
<dbReference type="GO" id="GO:0008270">
    <property type="term" value="F:zinc ion binding"/>
    <property type="evidence" value="ECO:0007669"/>
    <property type="project" value="UniProtKB-UniRule"/>
</dbReference>
<dbReference type="InterPro" id="IPR002933">
    <property type="entry name" value="Peptidase_M20"/>
</dbReference>
<dbReference type="GO" id="GO:0009014">
    <property type="term" value="F:succinyl-diaminopimelate desuccinylase activity"/>
    <property type="evidence" value="ECO:0007669"/>
    <property type="project" value="UniProtKB-UniRule"/>
</dbReference>